<feature type="transmembrane region" description="Helical" evidence="1">
    <location>
        <begin position="17"/>
        <end position="38"/>
    </location>
</feature>
<evidence type="ECO:0000313" key="2">
    <source>
        <dbReference type="EMBL" id="JAH21986.1"/>
    </source>
</evidence>
<reference evidence="2" key="1">
    <citation type="submission" date="2014-11" db="EMBL/GenBank/DDBJ databases">
        <authorList>
            <person name="Amaro Gonzalez C."/>
        </authorList>
    </citation>
    <scope>NUCLEOTIDE SEQUENCE</scope>
</reference>
<dbReference type="EMBL" id="GBXM01086591">
    <property type="protein sequence ID" value="JAH21986.1"/>
    <property type="molecule type" value="Transcribed_RNA"/>
</dbReference>
<reference evidence="2" key="2">
    <citation type="journal article" date="2015" name="Fish Shellfish Immunol.">
        <title>Early steps in the European eel (Anguilla anguilla)-Vibrio vulnificus interaction in the gills: Role of the RtxA13 toxin.</title>
        <authorList>
            <person name="Callol A."/>
            <person name="Pajuelo D."/>
            <person name="Ebbesson L."/>
            <person name="Teles M."/>
            <person name="MacKenzie S."/>
            <person name="Amaro C."/>
        </authorList>
    </citation>
    <scope>NUCLEOTIDE SEQUENCE</scope>
</reference>
<protein>
    <submittedName>
        <fullName evidence="2">Uncharacterized protein</fullName>
    </submittedName>
</protein>
<keyword evidence="1" id="KW-0472">Membrane</keyword>
<proteinExistence type="predicted"/>
<dbReference type="AlphaFoldDB" id="A0A0E9QYH0"/>
<accession>A0A0E9QYH0</accession>
<sequence length="52" mass="6103">MYSGASAIYDSNLCNQVLIFSLFSKFLKLYFLFLEILVRGMSHIRRLFSCVF</sequence>
<name>A0A0E9QYH0_ANGAN</name>
<evidence type="ECO:0000256" key="1">
    <source>
        <dbReference type="SAM" id="Phobius"/>
    </source>
</evidence>
<keyword evidence="1" id="KW-1133">Transmembrane helix</keyword>
<keyword evidence="1" id="KW-0812">Transmembrane</keyword>
<organism evidence="2">
    <name type="scientific">Anguilla anguilla</name>
    <name type="common">European freshwater eel</name>
    <name type="synonym">Muraena anguilla</name>
    <dbReference type="NCBI Taxonomy" id="7936"/>
    <lineage>
        <taxon>Eukaryota</taxon>
        <taxon>Metazoa</taxon>
        <taxon>Chordata</taxon>
        <taxon>Craniata</taxon>
        <taxon>Vertebrata</taxon>
        <taxon>Euteleostomi</taxon>
        <taxon>Actinopterygii</taxon>
        <taxon>Neopterygii</taxon>
        <taxon>Teleostei</taxon>
        <taxon>Anguilliformes</taxon>
        <taxon>Anguillidae</taxon>
        <taxon>Anguilla</taxon>
    </lineage>
</organism>